<dbReference type="EMBL" id="CAJOBS010009148">
    <property type="protein sequence ID" value="CAF4933989.1"/>
    <property type="molecule type" value="Genomic_DNA"/>
</dbReference>
<dbReference type="Proteomes" id="UP000663838">
    <property type="component" value="Unassembled WGS sequence"/>
</dbReference>
<feature type="non-terminal residue" evidence="1">
    <location>
        <position position="1"/>
    </location>
</feature>
<evidence type="ECO:0000313" key="2">
    <source>
        <dbReference type="Proteomes" id="UP000663838"/>
    </source>
</evidence>
<evidence type="ECO:0000313" key="1">
    <source>
        <dbReference type="EMBL" id="CAF4933989.1"/>
    </source>
</evidence>
<protein>
    <submittedName>
        <fullName evidence="1">Uncharacterized protein</fullName>
    </submittedName>
</protein>
<gene>
    <name evidence="1" type="ORF">TOA249_LOCUS32939</name>
</gene>
<accession>A0A821WZA8</accession>
<proteinExistence type="predicted"/>
<organism evidence="1 2">
    <name type="scientific">Rotaria socialis</name>
    <dbReference type="NCBI Taxonomy" id="392032"/>
    <lineage>
        <taxon>Eukaryota</taxon>
        <taxon>Metazoa</taxon>
        <taxon>Spiralia</taxon>
        <taxon>Gnathifera</taxon>
        <taxon>Rotifera</taxon>
        <taxon>Eurotatoria</taxon>
        <taxon>Bdelloidea</taxon>
        <taxon>Philodinida</taxon>
        <taxon>Philodinidae</taxon>
        <taxon>Rotaria</taxon>
    </lineage>
</organism>
<name>A0A821WZA8_9BILA</name>
<comment type="caution">
    <text evidence="1">The sequence shown here is derived from an EMBL/GenBank/DDBJ whole genome shotgun (WGS) entry which is preliminary data.</text>
</comment>
<reference evidence="1" key="1">
    <citation type="submission" date="2021-02" db="EMBL/GenBank/DDBJ databases">
        <authorList>
            <person name="Nowell W R."/>
        </authorList>
    </citation>
    <scope>NUCLEOTIDE SEQUENCE</scope>
</reference>
<sequence length="381" mass="44731">SANITSSWNIPNTRWAVMDDDKLPACVIIGFDFLAQNNINLDFHHMKICSPNGQCKQLGRSAELLPEIRDMGNGVAEQFQEHFEIDLKNLLNWQKDVNQEFYSNKKTFNYDVNDIPIDKLNPHKFIKFQNNIQEINKENVDNNLLIKEIKEKIKGLLNLKELEIYSKLPLFFRNLCKTMEMEFEELLKNLSRPLENDWNDKPVNLMLDISSNSIRLLPIKINWDLVRKVKFIDGAKANNLKIYDNPDHIVRFMDKIEVVPDLDFIKKGNVMYQLPEEEYCEDSEEVLEEEDTQEKKMEINNPELIVLWNNFNNPRKGQNISRDKLIKDVYDIPDVSITDGRNFINEQFNITQRTLNMDPDEIDAIKKIQEKSEDISPYTST</sequence>
<dbReference type="AlphaFoldDB" id="A0A821WZA8"/>